<proteinExistence type="predicted"/>
<evidence type="ECO:0000313" key="1">
    <source>
        <dbReference type="EMBL" id="MBK8524806.1"/>
    </source>
</evidence>
<organism evidence="1 2">
    <name type="scientific">Candidatus Proximibacter danicus</name>
    <dbReference type="NCBI Taxonomy" id="2954365"/>
    <lineage>
        <taxon>Bacteria</taxon>
        <taxon>Pseudomonadati</taxon>
        <taxon>Pseudomonadota</taxon>
        <taxon>Betaproteobacteria</taxon>
        <taxon>Candidatus Proximibacter</taxon>
    </lineage>
</organism>
<protein>
    <submittedName>
        <fullName evidence="1">Thiosulfate oxidation carrier complex protein SoxZ</fullName>
    </submittedName>
</protein>
<comment type="caution">
    <text evidence="1">The sequence shown here is derived from an EMBL/GenBank/DDBJ whole genome shotgun (WGS) entry which is preliminary data.</text>
</comment>
<evidence type="ECO:0000313" key="2">
    <source>
        <dbReference type="Proteomes" id="UP000886689"/>
    </source>
</evidence>
<reference evidence="1" key="1">
    <citation type="submission" date="2020-10" db="EMBL/GenBank/DDBJ databases">
        <title>Connecting structure to function with the recovery of over 1000 high-quality activated sludge metagenome-assembled genomes encoding full-length rRNA genes using long-read sequencing.</title>
        <authorList>
            <person name="Singleton C.M."/>
            <person name="Petriglieri F."/>
            <person name="Kristensen J.M."/>
            <person name="Kirkegaard R.H."/>
            <person name="Michaelsen T.Y."/>
            <person name="Andersen M.H."/>
            <person name="Karst S.M."/>
            <person name="Dueholm M.S."/>
            <person name="Nielsen P.H."/>
            <person name="Albertsen M."/>
        </authorList>
    </citation>
    <scope>NUCLEOTIDE SEQUENCE</scope>
    <source>
        <strain evidence="1">Hirt_18-Q3-R61-65_BATAC.395</strain>
    </source>
</reference>
<dbReference type="Proteomes" id="UP000886689">
    <property type="component" value="Unassembled WGS sequence"/>
</dbReference>
<sequence>METGQRKDTSTGKLVPLQFIRHFLVSANIVAGGRTTQYGECQKIPSLHSRRARPESGKGKLLVQLSRSAATNGSDEGIVTNT</sequence>
<gene>
    <name evidence="1" type="ORF">IPL58_12380</name>
</gene>
<dbReference type="EMBL" id="JADJUC010000014">
    <property type="protein sequence ID" value="MBK8524806.1"/>
    <property type="molecule type" value="Genomic_DNA"/>
</dbReference>
<name>A0A9D7K2Z0_9PROT</name>
<accession>A0A9D7K2Z0</accession>
<dbReference type="AlphaFoldDB" id="A0A9D7K2Z0"/>